<dbReference type="Pfam" id="PF01909">
    <property type="entry name" value="NTP_transf_2"/>
    <property type="match status" value="1"/>
</dbReference>
<feature type="domain" description="Polymerase nucleotidyl transferase" evidence="1">
    <location>
        <begin position="24"/>
        <end position="94"/>
    </location>
</feature>
<keyword evidence="3" id="KW-1185">Reference proteome</keyword>
<name>C7NQZ6_HALUD</name>
<dbReference type="Proteomes" id="UP000002071">
    <property type="component" value="Chromosome"/>
</dbReference>
<dbReference type="SUPFAM" id="SSF81301">
    <property type="entry name" value="Nucleotidyltransferase"/>
    <property type="match status" value="1"/>
</dbReference>
<dbReference type="KEGG" id="hut:Huta_1728"/>
<accession>C7NQZ6</accession>
<proteinExistence type="predicted"/>
<dbReference type="RefSeq" id="WP_015789473.1">
    <property type="nucleotide sequence ID" value="NC_013158.1"/>
</dbReference>
<dbReference type="AlphaFoldDB" id="C7NQZ6"/>
<dbReference type="InterPro" id="IPR043519">
    <property type="entry name" value="NT_sf"/>
</dbReference>
<evidence type="ECO:0000313" key="2">
    <source>
        <dbReference type="EMBL" id="ACV11900.1"/>
    </source>
</evidence>
<dbReference type="EMBL" id="CP001687">
    <property type="protein sequence ID" value="ACV11900.1"/>
    <property type="molecule type" value="Genomic_DNA"/>
</dbReference>
<gene>
    <name evidence="2" type="ordered locus">Huta_1728</name>
</gene>
<dbReference type="eggNOG" id="arCOG01204">
    <property type="taxonomic scope" value="Archaea"/>
</dbReference>
<evidence type="ECO:0000313" key="3">
    <source>
        <dbReference type="Proteomes" id="UP000002071"/>
    </source>
</evidence>
<organism evidence="2 3">
    <name type="scientific">Halorhabdus utahensis (strain DSM 12940 / JCM 11049 / AX-2)</name>
    <dbReference type="NCBI Taxonomy" id="519442"/>
    <lineage>
        <taxon>Archaea</taxon>
        <taxon>Methanobacteriati</taxon>
        <taxon>Methanobacteriota</taxon>
        <taxon>Stenosarchaea group</taxon>
        <taxon>Halobacteria</taxon>
        <taxon>Halobacteriales</taxon>
        <taxon>Haloarculaceae</taxon>
        <taxon>Halorhabdus</taxon>
    </lineage>
</organism>
<evidence type="ECO:0000259" key="1">
    <source>
        <dbReference type="Pfam" id="PF01909"/>
    </source>
</evidence>
<dbReference type="GO" id="GO:0016779">
    <property type="term" value="F:nucleotidyltransferase activity"/>
    <property type="evidence" value="ECO:0007669"/>
    <property type="project" value="InterPro"/>
</dbReference>
<dbReference type="STRING" id="519442.Huta_1728"/>
<dbReference type="HOGENOM" id="CLU_1222504_0_0_2"/>
<reference evidence="2 3" key="1">
    <citation type="journal article" date="2009" name="Stand. Genomic Sci.">
        <title>Complete genome sequence of Halorhabdus utahensis type strain (AX-2).</title>
        <authorList>
            <person name="Anderson I."/>
            <person name="Tindall B.J."/>
            <person name="Pomrenke H."/>
            <person name="Goker M."/>
            <person name="Lapidus A."/>
            <person name="Nolan M."/>
            <person name="Copeland A."/>
            <person name="Glavina Del Rio T."/>
            <person name="Chen F."/>
            <person name="Tice H."/>
            <person name="Cheng J.F."/>
            <person name="Lucas S."/>
            <person name="Chertkov O."/>
            <person name="Bruce D."/>
            <person name="Brettin T."/>
            <person name="Detter J.C."/>
            <person name="Han C."/>
            <person name="Goodwin L."/>
            <person name="Land M."/>
            <person name="Hauser L."/>
            <person name="Chang Y.J."/>
            <person name="Jeffries C.D."/>
            <person name="Pitluck S."/>
            <person name="Pati A."/>
            <person name="Mavromatis K."/>
            <person name="Ivanova N."/>
            <person name="Ovchinnikova G."/>
            <person name="Chen A."/>
            <person name="Palaniappan K."/>
            <person name="Chain P."/>
            <person name="Rohde M."/>
            <person name="Bristow J."/>
            <person name="Eisen J.A."/>
            <person name="Markowitz V."/>
            <person name="Hugenholtz P."/>
            <person name="Kyrpides N.C."/>
            <person name="Klenk H.P."/>
        </authorList>
    </citation>
    <scope>NUCLEOTIDE SEQUENCE [LARGE SCALE GENOMIC DNA]</scope>
    <source>
        <strain evidence="3">DSM 12940 / JCM 11049 / AX-2</strain>
    </source>
</reference>
<dbReference type="Gene3D" id="3.30.460.10">
    <property type="entry name" value="Beta Polymerase, domain 2"/>
    <property type="match status" value="1"/>
</dbReference>
<dbReference type="CDD" id="cd05403">
    <property type="entry name" value="NT_KNTase_like"/>
    <property type="match status" value="1"/>
</dbReference>
<sequence>MNWSKTLTTVCENMDKMVKLERELEKVEKYLREESISAFATGSRIQGTGNKMSDLDIVVIDDVNVEVVGKELSEEIDAGWPVDVVHYSLEDILHRIDQYDPYIVTMVQSMEPLTLDEKIEADLRKAVTTADPDSEFIENIAEVNIYRAAESTAQAIIYEAYIKTAEKGYRHVPPQELPDLVSELEIMPGSSLDRVLELKRQVEHPEGDTREAFNELVSIYKETQII</sequence>
<dbReference type="GeneID" id="8384014"/>
<dbReference type="InterPro" id="IPR002934">
    <property type="entry name" value="Polymerase_NTP_transf_dom"/>
</dbReference>
<protein>
    <recommendedName>
        <fullName evidence="1">Polymerase nucleotidyl transferase domain-containing protein</fullName>
    </recommendedName>
</protein>